<dbReference type="Proteomes" id="UP000727056">
    <property type="component" value="Unassembled WGS sequence"/>
</dbReference>
<protein>
    <submittedName>
        <fullName evidence="2">Uncharacterized protein</fullName>
    </submittedName>
</protein>
<name>A0ABX1C3C9_9ACTN</name>
<evidence type="ECO:0000313" key="2">
    <source>
        <dbReference type="EMBL" id="NJQ13739.1"/>
    </source>
</evidence>
<organism evidence="2 3">
    <name type="scientific">Streptomyces bohaiensis</name>
    <dbReference type="NCBI Taxonomy" id="1431344"/>
    <lineage>
        <taxon>Bacteria</taxon>
        <taxon>Bacillati</taxon>
        <taxon>Actinomycetota</taxon>
        <taxon>Actinomycetes</taxon>
        <taxon>Kitasatosporales</taxon>
        <taxon>Streptomycetaceae</taxon>
        <taxon>Streptomyces</taxon>
    </lineage>
</organism>
<dbReference type="RefSeq" id="WP_168086569.1">
    <property type="nucleotide sequence ID" value="NZ_JAAVJC010000006.1"/>
</dbReference>
<reference evidence="2 3" key="1">
    <citation type="submission" date="2020-03" db="EMBL/GenBank/DDBJ databases">
        <title>Draft genome of Streptomyces sp. ventii, isolated from the Axial Seamount in the Pacific Ocean, and resequencing of the two type strains Streptomyces lonarensis strain NCL 716 and Streptomyces bohaiensis strain 11A07.</title>
        <authorList>
            <person name="Loughran R.M."/>
            <person name="Pfannmuller K.M."/>
            <person name="Wasson B.J."/>
            <person name="Deadmond M.C."/>
            <person name="Paddock B.E."/>
            <person name="Koyack M.J."/>
            <person name="Gallegos D.A."/>
            <person name="Mitchell E.A."/>
            <person name="Ushijima B."/>
            <person name="Saw J.H."/>
            <person name="Mcphail K.L."/>
            <person name="Videau P."/>
        </authorList>
    </citation>
    <scope>NUCLEOTIDE SEQUENCE [LARGE SCALE GENOMIC DNA]</scope>
    <source>
        <strain evidence="2 3">11A07</strain>
    </source>
</reference>
<accession>A0ABX1C3C9</accession>
<feature type="compositionally biased region" description="Low complexity" evidence="1">
    <location>
        <begin position="42"/>
        <end position="59"/>
    </location>
</feature>
<comment type="caution">
    <text evidence="2">The sequence shown here is derived from an EMBL/GenBank/DDBJ whole genome shotgun (WGS) entry which is preliminary data.</text>
</comment>
<proteinExistence type="predicted"/>
<evidence type="ECO:0000313" key="3">
    <source>
        <dbReference type="Proteomes" id="UP000727056"/>
    </source>
</evidence>
<keyword evidence="3" id="KW-1185">Reference proteome</keyword>
<dbReference type="EMBL" id="JAAVJC010000006">
    <property type="protein sequence ID" value="NJQ13739.1"/>
    <property type="molecule type" value="Genomic_DNA"/>
</dbReference>
<feature type="region of interest" description="Disordered" evidence="1">
    <location>
        <begin position="1"/>
        <end position="78"/>
    </location>
</feature>
<gene>
    <name evidence="2" type="ORF">HCN52_01960</name>
</gene>
<evidence type="ECO:0000256" key="1">
    <source>
        <dbReference type="SAM" id="MobiDB-lite"/>
    </source>
</evidence>
<sequence length="78" mass="7356">MTRSDPAAATEGASTTEDADRDGGGTATGAPAARPADPGPADPGEAIGGTAADTAADTADAADDETAEGPADRREGDG</sequence>